<protein>
    <submittedName>
        <fullName evidence="1">Uncharacterized protein</fullName>
    </submittedName>
</protein>
<organism evidence="1 2">
    <name type="scientific">Cryomyces minteri</name>
    <dbReference type="NCBI Taxonomy" id="331657"/>
    <lineage>
        <taxon>Eukaryota</taxon>
        <taxon>Fungi</taxon>
        <taxon>Dikarya</taxon>
        <taxon>Ascomycota</taxon>
        <taxon>Pezizomycotina</taxon>
        <taxon>Dothideomycetes</taxon>
        <taxon>Dothideomycetes incertae sedis</taxon>
        <taxon>Cryomyces</taxon>
    </lineage>
</organism>
<reference evidence="1 2" key="1">
    <citation type="submission" date="2017-03" db="EMBL/GenBank/DDBJ databases">
        <title>Genomes of endolithic fungi from Antarctica.</title>
        <authorList>
            <person name="Coleine C."/>
            <person name="Masonjones S."/>
            <person name="Stajich J.E."/>
        </authorList>
    </citation>
    <scope>NUCLEOTIDE SEQUENCE [LARGE SCALE GENOMIC DNA]</scope>
    <source>
        <strain evidence="1 2">CCFEE 5187</strain>
    </source>
</reference>
<evidence type="ECO:0000313" key="2">
    <source>
        <dbReference type="Proteomes" id="UP000308768"/>
    </source>
</evidence>
<sequence>MTSKRMDLTVDAIASLTSVAEPTIASSVAGIPDIDANAQDLLEDSTEESDYTGIEWSRLPQYHKPHHGFKGTPSWVWKYGYRLQKGKKIYWQCRANKHMAKEDIPSHSTTKDGTVVSSRKRKMTVLEALQETHEISQPVVNTLVAQFNSSKFRKSIIKWITTNNHPLREVETDAFRDLIIAANPNAEP</sequence>
<dbReference type="OrthoDB" id="3791143at2759"/>
<name>A0A4U0VTQ6_9PEZI</name>
<dbReference type="AlphaFoldDB" id="A0A4U0VTQ6"/>
<accession>A0A4U0VTQ6</accession>
<evidence type="ECO:0000313" key="1">
    <source>
        <dbReference type="EMBL" id="TKA52883.1"/>
    </source>
</evidence>
<comment type="caution">
    <text evidence="1">The sequence shown here is derived from an EMBL/GenBank/DDBJ whole genome shotgun (WGS) entry which is preliminary data.</text>
</comment>
<dbReference type="EMBL" id="NAJN01002422">
    <property type="protein sequence ID" value="TKA52883.1"/>
    <property type="molecule type" value="Genomic_DNA"/>
</dbReference>
<gene>
    <name evidence="1" type="ORF">B0A49_13033</name>
</gene>
<dbReference type="STRING" id="331657.A0A4U0VTQ6"/>
<proteinExistence type="predicted"/>
<dbReference type="Proteomes" id="UP000308768">
    <property type="component" value="Unassembled WGS sequence"/>
</dbReference>
<keyword evidence="2" id="KW-1185">Reference proteome</keyword>